<protein>
    <submittedName>
        <fullName evidence="2">Glucokinase</fullName>
        <ecNumber evidence="2">2.7.1.2</ecNumber>
    </submittedName>
</protein>
<dbReference type="GO" id="GO:0004340">
    <property type="term" value="F:glucokinase activity"/>
    <property type="evidence" value="ECO:0007669"/>
    <property type="project" value="UniProtKB-EC"/>
</dbReference>
<evidence type="ECO:0000256" key="1">
    <source>
        <dbReference type="ARBA" id="ARBA00006479"/>
    </source>
</evidence>
<dbReference type="SUPFAM" id="SSF53067">
    <property type="entry name" value="Actin-like ATPase domain"/>
    <property type="match status" value="1"/>
</dbReference>
<dbReference type="Gene3D" id="1.10.10.10">
    <property type="entry name" value="Winged helix-like DNA-binding domain superfamily/Winged helix DNA-binding domain"/>
    <property type="match status" value="1"/>
</dbReference>
<proteinExistence type="inferred from homology"/>
<dbReference type="SUPFAM" id="SSF46785">
    <property type="entry name" value="Winged helix' DNA-binding domain"/>
    <property type="match status" value="1"/>
</dbReference>
<comment type="similarity">
    <text evidence="1">Belongs to the ROK (NagC/XylR) family.</text>
</comment>
<dbReference type="Pfam" id="PF00480">
    <property type="entry name" value="ROK"/>
    <property type="match status" value="1"/>
</dbReference>
<reference evidence="2 3" key="1">
    <citation type="submission" date="2019-02" db="EMBL/GenBank/DDBJ databases">
        <title>Deep-cultivation of Planctomycetes and their phenomic and genomic characterization uncovers novel biology.</title>
        <authorList>
            <person name="Wiegand S."/>
            <person name="Jogler M."/>
            <person name="Boedeker C."/>
            <person name="Pinto D."/>
            <person name="Vollmers J."/>
            <person name="Rivas-Marin E."/>
            <person name="Kohn T."/>
            <person name="Peeters S.H."/>
            <person name="Heuer A."/>
            <person name="Rast P."/>
            <person name="Oberbeckmann S."/>
            <person name="Bunk B."/>
            <person name="Jeske O."/>
            <person name="Meyerdierks A."/>
            <person name="Storesund J.E."/>
            <person name="Kallscheuer N."/>
            <person name="Luecker S."/>
            <person name="Lage O.M."/>
            <person name="Pohl T."/>
            <person name="Merkel B.J."/>
            <person name="Hornburger P."/>
            <person name="Mueller R.-W."/>
            <person name="Bruemmer F."/>
            <person name="Labrenz M."/>
            <person name="Spormann A.M."/>
            <person name="Op den Camp H."/>
            <person name="Overmann J."/>
            <person name="Amann R."/>
            <person name="Jetten M.S.M."/>
            <person name="Mascher T."/>
            <person name="Medema M.H."/>
            <person name="Devos D.P."/>
            <person name="Kaster A.-K."/>
            <person name="Ovreas L."/>
            <person name="Rohde M."/>
            <person name="Galperin M.Y."/>
            <person name="Jogler C."/>
        </authorList>
    </citation>
    <scope>NUCLEOTIDE SEQUENCE [LARGE SCALE GENOMIC DNA]</scope>
    <source>
        <strain evidence="2 3">Pan216</strain>
    </source>
</reference>
<name>A0A518BBF1_9BACT</name>
<dbReference type="InterPro" id="IPR043129">
    <property type="entry name" value="ATPase_NBD"/>
</dbReference>
<dbReference type="InterPro" id="IPR000600">
    <property type="entry name" value="ROK"/>
</dbReference>
<dbReference type="OrthoDB" id="9795247at2"/>
<dbReference type="InterPro" id="IPR036390">
    <property type="entry name" value="WH_DNA-bd_sf"/>
</dbReference>
<dbReference type="KEGG" id="knv:Pan216_52070"/>
<dbReference type="Proteomes" id="UP000317093">
    <property type="component" value="Chromosome"/>
</dbReference>
<dbReference type="CDD" id="cd23763">
    <property type="entry name" value="ASKHA_ATPase_ROK"/>
    <property type="match status" value="1"/>
</dbReference>
<accession>A0A518BBF1</accession>
<keyword evidence="2" id="KW-0418">Kinase</keyword>
<evidence type="ECO:0000313" key="3">
    <source>
        <dbReference type="Proteomes" id="UP000317093"/>
    </source>
</evidence>
<keyword evidence="2" id="KW-0808">Transferase</keyword>
<dbReference type="InterPro" id="IPR036388">
    <property type="entry name" value="WH-like_DNA-bd_sf"/>
</dbReference>
<dbReference type="EMBL" id="CP036279">
    <property type="protein sequence ID" value="QDU64318.1"/>
    <property type="molecule type" value="Genomic_DNA"/>
</dbReference>
<sequence length="413" mass="44829">MHPRPRETKLAAKKNGILNEVFRSGGCLRFDLARRLNINATMVGNYVDELLGEGLLVEGDPAAAPRGRAPLLINPEHGAFLGLDFEALRARAVACDFAGNVIAQEELAFPAEVSREKVLKRIVALAKRLVARIKAPLLSVGVAAPGQVDCEAGRVIHYRLLPDFDQVPIRDRFQEVVEAPVFVEDNIRAVAYGELLRGSGRGIRNFLCLAVRSGVGLGIVVNGELYSGAHSMAGEVGYMVFPTPEGPRLATDLVSATGFVDATVKAMKSRKPTDIRKRLLQERDRVDLADIVAAAREGDEWCREALERLGTHLGMLAASLANLFAPEKLVLAGEVPGCSPLVRQQMERTFRQYTLPTILATAYLEDGTLGGYAGALGAAWQGFARTFPVSESILVSRAKEKFERQRGEFAAEA</sequence>
<dbReference type="EC" id="2.7.1.2" evidence="2"/>
<dbReference type="PANTHER" id="PTHR18964">
    <property type="entry name" value="ROK (REPRESSOR, ORF, KINASE) FAMILY"/>
    <property type="match status" value="1"/>
</dbReference>
<gene>
    <name evidence="2" type="primary">glcK_2</name>
    <name evidence="2" type="ORF">Pan216_52070</name>
</gene>
<dbReference type="PANTHER" id="PTHR18964:SF149">
    <property type="entry name" value="BIFUNCTIONAL UDP-N-ACETYLGLUCOSAMINE 2-EPIMERASE_N-ACETYLMANNOSAMINE KINASE"/>
    <property type="match status" value="1"/>
</dbReference>
<dbReference type="Gene3D" id="3.30.420.40">
    <property type="match status" value="2"/>
</dbReference>
<organism evidence="2 3">
    <name type="scientific">Kolteria novifilia</name>
    <dbReference type="NCBI Taxonomy" id="2527975"/>
    <lineage>
        <taxon>Bacteria</taxon>
        <taxon>Pseudomonadati</taxon>
        <taxon>Planctomycetota</taxon>
        <taxon>Planctomycetia</taxon>
        <taxon>Kolteriales</taxon>
        <taxon>Kolteriaceae</taxon>
        <taxon>Kolteria</taxon>
    </lineage>
</organism>
<dbReference type="RefSeq" id="WP_145262438.1">
    <property type="nucleotide sequence ID" value="NZ_CP036279.1"/>
</dbReference>
<keyword evidence="3" id="KW-1185">Reference proteome</keyword>
<evidence type="ECO:0000313" key="2">
    <source>
        <dbReference type="EMBL" id="QDU64318.1"/>
    </source>
</evidence>
<dbReference type="AlphaFoldDB" id="A0A518BBF1"/>